<dbReference type="AlphaFoldDB" id="B9TE75"/>
<keyword evidence="4" id="KW-0862">Zinc</keyword>
<evidence type="ECO:0000256" key="3">
    <source>
        <dbReference type="ARBA" id="ARBA00022801"/>
    </source>
</evidence>
<evidence type="ECO:0000313" key="6">
    <source>
        <dbReference type="EMBL" id="EEF25839.1"/>
    </source>
</evidence>
<dbReference type="InParanoid" id="B9TE75"/>
<dbReference type="InterPro" id="IPR051013">
    <property type="entry name" value="MBL_superfamily_lactonases"/>
</dbReference>
<proteinExistence type="inferred from homology"/>
<gene>
    <name evidence="6" type="ORF">RCOM_1784900</name>
</gene>
<dbReference type="Proteomes" id="UP000008311">
    <property type="component" value="Unassembled WGS sequence"/>
</dbReference>
<evidence type="ECO:0000259" key="5">
    <source>
        <dbReference type="Pfam" id="PF00753"/>
    </source>
</evidence>
<dbReference type="InterPro" id="IPR036866">
    <property type="entry name" value="RibonucZ/Hydroxyglut_hydro"/>
</dbReference>
<name>B9TE75_RICCO</name>
<dbReference type="GO" id="GO:0016787">
    <property type="term" value="F:hydrolase activity"/>
    <property type="evidence" value="ECO:0007669"/>
    <property type="project" value="UniProtKB-KW"/>
</dbReference>
<evidence type="ECO:0000256" key="1">
    <source>
        <dbReference type="ARBA" id="ARBA00007749"/>
    </source>
</evidence>
<dbReference type="InterPro" id="IPR001279">
    <property type="entry name" value="Metallo-B-lactamas"/>
</dbReference>
<reference evidence="7" key="1">
    <citation type="journal article" date="2010" name="Nat. Biotechnol.">
        <title>Draft genome sequence of the oilseed species Ricinus communis.</title>
        <authorList>
            <person name="Chan A.P."/>
            <person name="Crabtree J."/>
            <person name="Zhao Q."/>
            <person name="Lorenzi H."/>
            <person name="Orvis J."/>
            <person name="Puiu D."/>
            <person name="Melake-Berhan A."/>
            <person name="Jones K.M."/>
            <person name="Redman J."/>
            <person name="Chen G."/>
            <person name="Cahoon E.B."/>
            <person name="Gedil M."/>
            <person name="Stanke M."/>
            <person name="Haas B.J."/>
            <person name="Wortman J.R."/>
            <person name="Fraser-Liggett C.M."/>
            <person name="Ravel J."/>
            <person name="Rabinowicz P.D."/>
        </authorList>
    </citation>
    <scope>NUCLEOTIDE SEQUENCE [LARGE SCALE GENOMIC DNA]</scope>
    <source>
        <strain evidence="7">cv. Hale</strain>
    </source>
</reference>
<evidence type="ECO:0000256" key="2">
    <source>
        <dbReference type="ARBA" id="ARBA00022723"/>
    </source>
</evidence>
<keyword evidence="7" id="KW-1185">Reference proteome</keyword>
<evidence type="ECO:0000313" key="7">
    <source>
        <dbReference type="Proteomes" id="UP000008311"/>
    </source>
</evidence>
<dbReference type="Pfam" id="PF00753">
    <property type="entry name" value="Lactamase_B"/>
    <property type="match status" value="1"/>
</dbReference>
<dbReference type="GO" id="GO:0046872">
    <property type="term" value="F:metal ion binding"/>
    <property type="evidence" value="ECO:0007669"/>
    <property type="project" value="UniProtKB-KW"/>
</dbReference>
<dbReference type="EMBL" id="EQ978789">
    <property type="protein sequence ID" value="EEF25839.1"/>
    <property type="molecule type" value="Genomic_DNA"/>
</dbReference>
<sequence length="128" mass="13633">ASPRRAGLRSVASAATTVPRRSVTTLAFAALSSTAAGADHAAAPDSYDLVMTCYLIKHGNDWVLWDAGLPKKYLPGPVVEGTFTTALDRTIADQLRDIGLRPEDITYVAVSHAHFDHAGQVNDFPNAT</sequence>
<keyword evidence="3" id="KW-0378">Hydrolase</keyword>
<dbReference type="SUPFAM" id="SSF56281">
    <property type="entry name" value="Metallo-hydrolase/oxidoreductase"/>
    <property type="match status" value="1"/>
</dbReference>
<feature type="domain" description="Metallo-beta-lactamase" evidence="5">
    <location>
        <begin position="52"/>
        <end position="127"/>
    </location>
</feature>
<keyword evidence="2" id="KW-0479">Metal-binding</keyword>
<dbReference type="Gene3D" id="3.60.15.10">
    <property type="entry name" value="Ribonuclease Z/Hydroxyacylglutathione hydrolase-like"/>
    <property type="match status" value="1"/>
</dbReference>
<feature type="non-terminal residue" evidence="6">
    <location>
        <position position="128"/>
    </location>
</feature>
<protein>
    <recommendedName>
        <fullName evidence="5">Metallo-beta-lactamase domain-containing protein</fullName>
    </recommendedName>
</protein>
<evidence type="ECO:0000256" key="4">
    <source>
        <dbReference type="ARBA" id="ARBA00022833"/>
    </source>
</evidence>
<comment type="similarity">
    <text evidence="1">Belongs to the metallo-beta-lactamase superfamily.</text>
</comment>
<dbReference type="PANTHER" id="PTHR42978">
    <property type="entry name" value="QUORUM-QUENCHING LACTONASE YTNP-RELATED-RELATED"/>
    <property type="match status" value="1"/>
</dbReference>
<organism evidence="6 7">
    <name type="scientific">Ricinus communis</name>
    <name type="common">Castor bean</name>
    <dbReference type="NCBI Taxonomy" id="3988"/>
    <lineage>
        <taxon>Eukaryota</taxon>
        <taxon>Viridiplantae</taxon>
        <taxon>Streptophyta</taxon>
        <taxon>Embryophyta</taxon>
        <taxon>Tracheophyta</taxon>
        <taxon>Spermatophyta</taxon>
        <taxon>Magnoliopsida</taxon>
        <taxon>eudicotyledons</taxon>
        <taxon>Gunneridae</taxon>
        <taxon>Pentapetalae</taxon>
        <taxon>rosids</taxon>
        <taxon>fabids</taxon>
        <taxon>Malpighiales</taxon>
        <taxon>Euphorbiaceae</taxon>
        <taxon>Acalyphoideae</taxon>
        <taxon>Acalypheae</taxon>
        <taxon>Ricinus</taxon>
    </lineage>
</organism>
<accession>B9TE75</accession>
<dbReference type="PANTHER" id="PTHR42978:SF3">
    <property type="entry name" value="BLR3078 PROTEIN"/>
    <property type="match status" value="1"/>
</dbReference>
<feature type="non-terminal residue" evidence="6">
    <location>
        <position position="1"/>
    </location>
</feature>